<evidence type="ECO:0000313" key="6">
    <source>
        <dbReference type="Proteomes" id="UP001144805"/>
    </source>
</evidence>
<dbReference type="PANTHER" id="PTHR33154">
    <property type="entry name" value="TRANSCRIPTIONAL REGULATOR, ARSR FAMILY"/>
    <property type="match status" value="1"/>
</dbReference>
<comment type="caution">
    <text evidence="5">The sequence shown here is derived from an EMBL/GenBank/DDBJ whole genome shotgun (WGS) entry which is preliminary data.</text>
</comment>
<dbReference type="EMBL" id="JAPKNK010000004">
    <property type="protein sequence ID" value="MCX5569693.1"/>
    <property type="molecule type" value="Genomic_DNA"/>
</dbReference>
<dbReference type="InterPro" id="IPR011991">
    <property type="entry name" value="ArsR-like_HTH"/>
</dbReference>
<sequence length="126" mass="13689">LRGKIAILPRNTDIGGAMTNADAFPLDPGQTQRSEPRLSDRQVVLISKALAEPRRYQILKDLGASSAPLACSCVVQNQQVSAATISHHLKELETAGLIEIVREGKFASLVLRRDVLDAYLAQLSQI</sequence>
<dbReference type="InterPro" id="IPR036388">
    <property type="entry name" value="WH-like_DNA-bd_sf"/>
</dbReference>
<keyword evidence="6" id="KW-1185">Reference proteome</keyword>
<proteinExistence type="predicted"/>
<name>A0A9X3E226_9HYPH</name>
<dbReference type="Proteomes" id="UP001144805">
    <property type="component" value="Unassembled WGS sequence"/>
</dbReference>
<dbReference type="InterPro" id="IPR051081">
    <property type="entry name" value="HTH_MetalResp_TranReg"/>
</dbReference>
<dbReference type="GO" id="GO:0003700">
    <property type="term" value="F:DNA-binding transcription factor activity"/>
    <property type="evidence" value="ECO:0007669"/>
    <property type="project" value="InterPro"/>
</dbReference>
<dbReference type="InterPro" id="IPR001845">
    <property type="entry name" value="HTH_ArsR_DNA-bd_dom"/>
</dbReference>
<dbReference type="PANTHER" id="PTHR33154:SF33">
    <property type="entry name" value="TRANSCRIPTIONAL REPRESSOR SDPR"/>
    <property type="match status" value="1"/>
</dbReference>
<dbReference type="PROSITE" id="PS50987">
    <property type="entry name" value="HTH_ARSR_2"/>
    <property type="match status" value="1"/>
</dbReference>
<accession>A0A9X3E226</accession>
<dbReference type="Gene3D" id="1.10.10.10">
    <property type="entry name" value="Winged helix-like DNA-binding domain superfamily/Winged helix DNA-binding domain"/>
    <property type="match status" value="1"/>
</dbReference>
<evidence type="ECO:0000256" key="2">
    <source>
        <dbReference type="ARBA" id="ARBA00023125"/>
    </source>
</evidence>
<dbReference type="CDD" id="cd00090">
    <property type="entry name" value="HTH_ARSR"/>
    <property type="match status" value="1"/>
</dbReference>
<dbReference type="Pfam" id="PF12840">
    <property type="entry name" value="HTH_20"/>
    <property type="match status" value="1"/>
</dbReference>
<evidence type="ECO:0000256" key="3">
    <source>
        <dbReference type="ARBA" id="ARBA00023163"/>
    </source>
</evidence>
<keyword evidence="3" id="KW-0804">Transcription</keyword>
<evidence type="ECO:0000256" key="1">
    <source>
        <dbReference type="ARBA" id="ARBA00023015"/>
    </source>
</evidence>
<dbReference type="SMART" id="SM00418">
    <property type="entry name" value="HTH_ARSR"/>
    <property type="match status" value="1"/>
</dbReference>
<feature type="domain" description="HTH arsR-type" evidence="4">
    <location>
        <begin position="35"/>
        <end position="126"/>
    </location>
</feature>
<dbReference type="GO" id="GO:0003677">
    <property type="term" value="F:DNA binding"/>
    <property type="evidence" value="ECO:0007669"/>
    <property type="project" value="UniProtKB-KW"/>
</dbReference>
<keyword evidence="1" id="KW-0805">Transcription regulation</keyword>
<protein>
    <submittedName>
        <fullName evidence="5">Helix-turn-helix transcriptional regulator</fullName>
    </submittedName>
</protein>
<reference evidence="5" key="1">
    <citation type="submission" date="2022-11" db="EMBL/GenBank/DDBJ databases">
        <title>Biodiversity and phylogenetic relationships of bacteria.</title>
        <authorList>
            <person name="Machado R.A.R."/>
            <person name="Bhat A."/>
            <person name="Loulou A."/>
            <person name="Kallel S."/>
        </authorList>
    </citation>
    <scope>NUCLEOTIDE SEQUENCE</scope>
    <source>
        <strain evidence="5">K-TC2</strain>
    </source>
</reference>
<dbReference type="AlphaFoldDB" id="A0A9X3E226"/>
<organism evidence="5 6">
    <name type="scientific">Kaistia nematophila</name>
    <dbReference type="NCBI Taxonomy" id="2994654"/>
    <lineage>
        <taxon>Bacteria</taxon>
        <taxon>Pseudomonadati</taxon>
        <taxon>Pseudomonadota</taxon>
        <taxon>Alphaproteobacteria</taxon>
        <taxon>Hyphomicrobiales</taxon>
        <taxon>Kaistiaceae</taxon>
        <taxon>Kaistia</taxon>
    </lineage>
</organism>
<feature type="non-terminal residue" evidence="5">
    <location>
        <position position="1"/>
    </location>
</feature>
<dbReference type="PRINTS" id="PR00778">
    <property type="entry name" value="HTHARSR"/>
</dbReference>
<evidence type="ECO:0000259" key="4">
    <source>
        <dbReference type="PROSITE" id="PS50987"/>
    </source>
</evidence>
<dbReference type="SUPFAM" id="SSF46785">
    <property type="entry name" value="Winged helix' DNA-binding domain"/>
    <property type="match status" value="1"/>
</dbReference>
<evidence type="ECO:0000313" key="5">
    <source>
        <dbReference type="EMBL" id="MCX5569693.1"/>
    </source>
</evidence>
<gene>
    <name evidence="5" type="ORF">OSH07_10870</name>
</gene>
<dbReference type="InterPro" id="IPR036390">
    <property type="entry name" value="WH_DNA-bd_sf"/>
</dbReference>
<dbReference type="RefSeq" id="WP_266338669.1">
    <property type="nucleotide sequence ID" value="NZ_JAPKNK010000004.1"/>
</dbReference>
<keyword evidence="2" id="KW-0238">DNA-binding</keyword>